<comment type="similarity">
    <text evidence="1">Belongs to the F420H(2)-dependent quinone reductase family.</text>
</comment>
<gene>
    <name evidence="3" type="ORF">ISU07_22765</name>
</gene>
<evidence type="ECO:0000313" key="3">
    <source>
        <dbReference type="EMBL" id="MBF4765968.1"/>
    </source>
</evidence>
<dbReference type="GO" id="GO:0005886">
    <property type="term" value="C:plasma membrane"/>
    <property type="evidence" value="ECO:0007669"/>
    <property type="project" value="TreeGrafter"/>
</dbReference>
<organism evidence="3 4">
    <name type="scientific">Nocardioides islandensis</name>
    <dbReference type="NCBI Taxonomy" id="433663"/>
    <lineage>
        <taxon>Bacteria</taxon>
        <taxon>Bacillati</taxon>
        <taxon>Actinomycetota</taxon>
        <taxon>Actinomycetes</taxon>
        <taxon>Propionibacteriales</taxon>
        <taxon>Nocardioidaceae</taxon>
        <taxon>Nocardioides</taxon>
    </lineage>
</organism>
<reference evidence="3" key="1">
    <citation type="submission" date="2020-11" db="EMBL/GenBank/DDBJ databases">
        <title>Nocardioides sp. nov., isolated from Soil of Cynanchum wilfordii Hemsley rhizosphere.</title>
        <authorList>
            <person name="Lee J.-S."/>
            <person name="Suh M.K."/>
            <person name="Kim J.-S."/>
        </authorList>
    </citation>
    <scope>NUCLEOTIDE SEQUENCE</scope>
    <source>
        <strain evidence="3">KCTC 19275</strain>
    </source>
</reference>
<protein>
    <submittedName>
        <fullName evidence="3">Nitroreductase family deazaflavin-dependent oxidoreductase</fullName>
    </submittedName>
</protein>
<evidence type="ECO:0000256" key="1">
    <source>
        <dbReference type="ARBA" id="ARBA00008710"/>
    </source>
</evidence>
<dbReference type="NCBIfam" id="TIGR00026">
    <property type="entry name" value="hi_GC_TIGR00026"/>
    <property type="match status" value="1"/>
</dbReference>
<proteinExistence type="inferred from homology"/>
<sequence length="142" mass="16091">MKKRLTRIGNRMGAWSYRRWDGRFSSGRRDVHVLLLTVPGRRTGLPRETCVRFLEVPEGFVVWGTGSGSQQDPDWFRNLRRADVAAVQVGAERLEVRPRELLGAEREAAWLDTVLAQAPEVRRYAERAGRTIPVAVLRPVAG</sequence>
<dbReference type="PANTHER" id="PTHR39428:SF3">
    <property type="entry name" value="DEAZAFLAVIN-DEPENDENT NITROREDUCTASE"/>
    <property type="match status" value="1"/>
</dbReference>
<comment type="catalytic activity">
    <reaction evidence="2">
        <text>oxidized coenzyme F420-(gamma-L-Glu)(n) + a quinol + H(+) = reduced coenzyme F420-(gamma-L-Glu)(n) + a quinone</text>
        <dbReference type="Rhea" id="RHEA:39663"/>
        <dbReference type="Rhea" id="RHEA-COMP:12939"/>
        <dbReference type="Rhea" id="RHEA-COMP:14378"/>
        <dbReference type="ChEBI" id="CHEBI:15378"/>
        <dbReference type="ChEBI" id="CHEBI:24646"/>
        <dbReference type="ChEBI" id="CHEBI:132124"/>
        <dbReference type="ChEBI" id="CHEBI:133980"/>
        <dbReference type="ChEBI" id="CHEBI:139511"/>
    </reaction>
</comment>
<evidence type="ECO:0000256" key="2">
    <source>
        <dbReference type="ARBA" id="ARBA00049106"/>
    </source>
</evidence>
<accession>A0A930VJH1</accession>
<dbReference type="Proteomes" id="UP000640489">
    <property type="component" value="Unassembled WGS sequence"/>
</dbReference>
<dbReference type="GO" id="GO:0070967">
    <property type="term" value="F:coenzyme F420 binding"/>
    <property type="evidence" value="ECO:0007669"/>
    <property type="project" value="TreeGrafter"/>
</dbReference>
<dbReference type="Gene3D" id="2.30.110.10">
    <property type="entry name" value="Electron Transport, Fmn-binding Protein, Chain A"/>
    <property type="match status" value="1"/>
</dbReference>
<comment type="caution">
    <text evidence="3">The sequence shown here is derived from an EMBL/GenBank/DDBJ whole genome shotgun (WGS) entry which is preliminary data.</text>
</comment>
<name>A0A930VJH1_9ACTN</name>
<dbReference type="PANTHER" id="PTHR39428">
    <property type="entry name" value="F420H(2)-DEPENDENT QUINONE REDUCTASE RV1261C"/>
    <property type="match status" value="1"/>
</dbReference>
<dbReference type="InterPro" id="IPR012349">
    <property type="entry name" value="Split_barrel_FMN-bd"/>
</dbReference>
<dbReference type="EMBL" id="JADKPN010000021">
    <property type="protein sequence ID" value="MBF4765968.1"/>
    <property type="molecule type" value="Genomic_DNA"/>
</dbReference>
<dbReference type="AlphaFoldDB" id="A0A930VJH1"/>
<dbReference type="Pfam" id="PF04075">
    <property type="entry name" value="F420H2_quin_red"/>
    <property type="match status" value="1"/>
</dbReference>
<dbReference type="GO" id="GO:0016491">
    <property type="term" value="F:oxidoreductase activity"/>
    <property type="evidence" value="ECO:0007669"/>
    <property type="project" value="InterPro"/>
</dbReference>
<dbReference type="InterPro" id="IPR004378">
    <property type="entry name" value="F420H2_quin_Rdtase"/>
</dbReference>
<keyword evidence="4" id="KW-1185">Reference proteome</keyword>
<evidence type="ECO:0000313" key="4">
    <source>
        <dbReference type="Proteomes" id="UP000640489"/>
    </source>
</evidence>
<dbReference type="RefSeq" id="WP_194709154.1">
    <property type="nucleotide sequence ID" value="NZ_JADKPN010000021.1"/>
</dbReference>